<dbReference type="CDD" id="cd00610">
    <property type="entry name" value="OAT_like"/>
    <property type="match status" value="1"/>
</dbReference>
<proteinExistence type="inferred from homology"/>
<evidence type="ECO:0000256" key="2">
    <source>
        <dbReference type="ARBA" id="ARBA00022898"/>
    </source>
</evidence>
<keyword evidence="4" id="KW-0032">Aminotransferase</keyword>
<dbReference type="PANTHER" id="PTHR45688">
    <property type="match status" value="1"/>
</dbReference>
<dbReference type="InterPro" id="IPR005814">
    <property type="entry name" value="Aminotrans_3"/>
</dbReference>
<dbReference type="PIRSF" id="PIRSF000521">
    <property type="entry name" value="Transaminase_4ab_Lys_Orn"/>
    <property type="match status" value="1"/>
</dbReference>
<dbReference type="AlphaFoldDB" id="A0A1M5YFQ8"/>
<dbReference type="GO" id="GO:0008483">
    <property type="term" value="F:transaminase activity"/>
    <property type="evidence" value="ECO:0007669"/>
    <property type="project" value="UniProtKB-KW"/>
</dbReference>
<comment type="similarity">
    <text evidence="1 3">Belongs to the class-III pyridoxal-phosphate-dependent aminotransferase family.</text>
</comment>
<evidence type="ECO:0000256" key="1">
    <source>
        <dbReference type="ARBA" id="ARBA00008954"/>
    </source>
</evidence>
<protein>
    <submittedName>
        <fullName evidence="4">4-aminobutyrate aminotransferase</fullName>
    </submittedName>
</protein>
<dbReference type="RefSeq" id="WP_073079452.1">
    <property type="nucleotide sequence ID" value="NZ_FQXV01000008.1"/>
</dbReference>
<dbReference type="Pfam" id="PF00202">
    <property type="entry name" value="Aminotran_3"/>
    <property type="match status" value="1"/>
</dbReference>
<evidence type="ECO:0000313" key="5">
    <source>
        <dbReference type="Proteomes" id="UP000183995"/>
    </source>
</evidence>
<dbReference type="SUPFAM" id="SSF53383">
    <property type="entry name" value="PLP-dependent transferases"/>
    <property type="match status" value="1"/>
</dbReference>
<keyword evidence="5" id="KW-1185">Reference proteome</keyword>
<dbReference type="GO" id="GO:0030170">
    <property type="term" value="F:pyridoxal phosphate binding"/>
    <property type="evidence" value="ECO:0007669"/>
    <property type="project" value="InterPro"/>
</dbReference>
<dbReference type="OrthoDB" id="9807885at2"/>
<gene>
    <name evidence="4" type="ORF">SAMN02745823_02475</name>
</gene>
<dbReference type="Gene3D" id="3.90.1150.10">
    <property type="entry name" value="Aspartate Aminotransferase, domain 1"/>
    <property type="match status" value="1"/>
</dbReference>
<dbReference type="PANTHER" id="PTHR45688:SF13">
    <property type="entry name" value="ALANINE--GLYOXYLATE AMINOTRANSFERASE 2-LIKE"/>
    <property type="match status" value="1"/>
</dbReference>
<accession>A0A1M5YFQ8</accession>
<dbReference type="InterPro" id="IPR015424">
    <property type="entry name" value="PyrdxlP-dep_Trfase"/>
</dbReference>
<evidence type="ECO:0000313" key="4">
    <source>
        <dbReference type="EMBL" id="SHI10739.1"/>
    </source>
</evidence>
<sequence length="447" mass="48301">MDSTLDKIKSIKQGDLEEYNKYSMLGSGQHGICFSKGRGVRLYDLEGKSYIDCTSQGWALFLGHANEEIRQAVYEQMGELGHLNQNSDSLPRYALAKRLADLAPANLNRVLFTVGGSAAIEAAMKIAAKNVKGARKFVCLQDGYHGTSLTTGAASWISTKAAGIFTGFNSFSGIINDLFIRVPNPYVYRWAGSSDPEGCVDYCLKAAAETLRAGVCGPVAGIIVEPLQASGGQIPLPRRYLQGLRQLCDEFGCLLIFDELQTFCRIGDYFAATKYEVEPDIICIGKSLGAGFPIAAIIIHDRLEGFGPLGEDIHTFSNNGVAQVAALKQLDIVERDRLLEHVSVLGAHFAARLEALKKAYPCIGDVRQAGLHIGIEFVEDPATKAPDMVLAQTVKHAAQAMGLLLGEAGYRLNVLKIKPPFIMTAGEADEALAIFEAALKAALQKKQ</sequence>
<dbReference type="Gene3D" id="3.40.640.10">
    <property type="entry name" value="Type I PLP-dependent aspartate aminotransferase-like (Major domain)"/>
    <property type="match status" value="1"/>
</dbReference>
<dbReference type="Proteomes" id="UP000183995">
    <property type="component" value="Unassembled WGS sequence"/>
</dbReference>
<dbReference type="EMBL" id="FQXV01000008">
    <property type="protein sequence ID" value="SHI10739.1"/>
    <property type="molecule type" value="Genomic_DNA"/>
</dbReference>
<organism evidence="4 5">
    <name type="scientific">Sporobacter termitidis DSM 10068</name>
    <dbReference type="NCBI Taxonomy" id="1123282"/>
    <lineage>
        <taxon>Bacteria</taxon>
        <taxon>Bacillati</taxon>
        <taxon>Bacillota</taxon>
        <taxon>Clostridia</taxon>
        <taxon>Eubacteriales</taxon>
        <taxon>Oscillospiraceae</taxon>
        <taxon>Sporobacter</taxon>
    </lineage>
</organism>
<keyword evidence="4" id="KW-0808">Transferase</keyword>
<reference evidence="4 5" key="1">
    <citation type="submission" date="2016-11" db="EMBL/GenBank/DDBJ databases">
        <authorList>
            <person name="Jaros S."/>
            <person name="Januszkiewicz K."/>
            <person name="Wedrychowicz H."/>
        </authorList>
    </citation>
    <scope>NUCLEOTIDE SEQUENCE [LARGE SCALE GENOMIC DNA]</scope>
    <source>
        <strain evidence="4 5">DSM 10068</strain>
    </source>
</reference>
<keyword evidence="2 3" id="KW-0663">Pyridoxal phosphate</keyword>
<dbReference type="InterPro" id="IPR015421">
    <property type="entry name" value="PyrdxlP-dep_Trfase_major"/>
</dbReference>
<dbReference type="InterPro" id="IPR015422">
    <property type="entry name" value="PyrdxlP-dep_Trfase_small"/>
</dbReference>
<evidence type="ECO:0000256" key="3">
    <source>
        <dbReference type="RuleBase" id="RU003560"/>
    </source>
</evidence>
<name>A0A1M5YFQ8_9FIRM</name>
<dbReference type="STRING" id="1123282.SAMN02745823_02475"/>